<reference evidence="1 2" key="1">
    <citation type="submission" date="2022-10" db="EMBL/GenBank/DDBJ databases">
        <title>Comparative genomic analysis of Cohnella hashimotonis sp. nov., isolated from the International Space Station.</title>
        <authorList>
            <person name="Simpson A."/>
            <person name="Venkateswaran K."/>
        </authorList>
    </citation>
    <scope>NUCLEOTIDE SEQUENCE [LARGE SCALE GENOMIC DNA]</scope>
    <source>
        <strain evidence="1 2">DSM 18997</strain>
    </source>
</reference>
<sequence>MTASSEAAFSATASANFLPVVSLSRVLARMSGNIMQNMTNSPYGKP</sequence>
<evidence type="ECO:0000313" key="2">
    <source>
        <dbReference type="Proteomes" id="UP001153387"/>
    </source>
</evidence>
<gene>
    <name evidence="1" type="ORF">OMP38_27870</name>
</gene>
<accession>A0A9X4KLF7</accession>
<proteinExistence type="predicted"/>
<dbReference type="AlphaFoldDB" id="A0A9X4KLF7"/>
<dbReference type="EMBL" id="JAPDHZ010000006">
    <property type="protein sequence ID" value="MDG0794228.1"/>
    <property type="molecule type" value="Genomic_DNA"/>
</dbReference>
<name>A0A9X4KLF7_9BACL</name>
<dbReference type="Proteomes" id="UP001153387">
    <property type="component" value="Unassembled WGS sequence"/>
</dbReference>
<evidence type="ECO:0000313" key="1">
    <source>
        <dbReference type="EMBL" id="MDG0794228.1"/>
    </source>
</evidence>
<comment type="caution">
    <text evidence="1">The sequence shown here is derived from an EMBL/GenBank/DDBJ whole genome shotgun (WGS) entry which is preliminary data.</text>
</comment>
<keyword evidence="2" id="KW-1185">Reference proteome</keyword>
<protein>
    <submittedName>
        <fullName evidence="1">Uncharacterized protein</fullName>
    </submittedName>
</protein>
<organism evidence="1 2">
    <name type="scientific">Cohnella ginsengisoli</name>
    <dbReference type="NCBI Taxonomy" id="425004"/>
    <lineage>
        <taxon>Bacteria</taxon>
        <taxon>Bacillati</taxon>
        <taxon>Bacillota</taxon>
        <taxon>Bacilli</taxon>
        <taxon>Bacillales</taxon>
        <taxon>Paenibacillaceae</taxon>
        <taxon>Cohnella</taxon>
    </lineage>
</organism>